<accession>A0ABV7EXG8</accession>
<name>A0ABV7EXG8_9GAMM</name>
<dbReference type="RefSeq" id="WP_380691903.1">
    <property type="nucleotide sequence ID" value="NZ_JBHRSS010000010.1"/>
</dbReference>
<dbReference type="Proteomes" id="UP001595462">
    <property type="component" value="Unassembled WGS sequence"/>
</dbReference>
<protein>
    <submittedName>
        <fullName evidence="1">Uncharacterized protein</fullName>
    </submittedName>
</protein>
<sequence length="81" mass="8842">MDILLANVACRSHLLDAGILHGKGNRHYAPVVVRLQALAIRCPAQRPCRQAVGREPVAAIQGTYGGPALSKRRFSRNRRAT</sequence>
<dbReference type="EMBL" id="JBHRSS010000010">
    <property type="protein sequence ID" value="MFC3106277.1"/>
    <property type="molecule type" value="Genomic_DNA"/>
</dbReference>
<proteinExistence type="predicted"/>
<evidence type="ECO:0000313" key="2">
    <source>
        <dbReference type="Proteomes" id="UP001595462"/>
    </source>
</evidence>
<keyword evidence="2" id="KW-1185">Reference proteome</keyword>
<comment type="caution">
    <text evidence="1">The sequence shown here is derived from an EMBL/GenBank/DDBJ whole genome shotgun (WGS) entry which is preliminary data.</text>
</comment>
<organism evidence="1 2">
    <name type="scientific">Salinisphaera aquimarina</name>
    <dbReference type="NCBI Taxonomy" id="2094031"/>
    <lineage>
        <taxon>Bacteria</taxon>
        <taxon>Pseudomonadati</taxon>
        <taxon>Pseudomonadota</taxon>
        <taxon>Gammaproteobacteria</taxon>
        <taxon>Salinisphaerales</taxon>
        <taxon>Salinisphaeraceae</taxon>
        <taxon>Salinisphaera</taxon>
    </lineage>
</organism>
<evidence type="ECO:0000313" key="1">
    <source>
        <dbReference type="EMBL" id="MFC3106277.1"/>
    </source>
</evidence>
<gene>
    <name evidence="1" type="ORF">ACFOSU_20575</name>
</gene>
<reference evidence="2" key="1">
    <citation type="journal article" date="2019" name="Int. J. Syst. Evol. Microbiol.">
        <title>The Global Catalogue of Microorganisms (GCM) 10K type strain sequencing project: providing services to taxonomists for standard genome sequencing and annotation.</title>
        <authorList>
            <consortium name="The Broad Institute Genomics Platform"/>
            <consortium name="The Broad Institute Genome Sequencing Center for Infectious Disease"/>
            <person name="Wu L."/>
            <person name="Ma J."/>
        </authorList>
    </citation>
    <scope>NUCLEOTIDE SEQUENCE [LARGE SCALE GENOMIC DNA]</scope>
    <source>
        <strain evidence="2">KCTC 52640</strain>
    </source>
</reference>